<dbReference type="InterPro" id="IPR037219">
    <property type="entry name" value="Peptidase_M41-like"/>
</dbReference>
<organism evidence="2 3">
    <name type="scientific">Devosia lucknowensis</name>
    <dbReference type="NCBI Taxonomy" id="1096929"/>
    <lineage>
        <taxon>Bacteria</taxon>
        <taxon>Pseudomonadati</taxon>
        <taxon>Pseudomonadota</taxon>
        <taxon>Alphaproteobacteria</taxon>
        <taxon>Hyphomicrobiales</taxon>
        <taxon>Devosiaceae</taxon>
        <taxon>Devosia</taxon>
    </lineage>
</organism>
<dbReference type="Gene3D" id="1.20.58.760">
    <property type="entry name" value="Peptidase M41"/>
    <property type="match status" value="1"/>
</dbReference>
<evidence type="ECO:0000259" key="1">
    <source>
        <dbReference type="SMART" id="SM00382"/>
    </source>
</evidence>
<dbReference type="InterPro" id="IPR003959">
    <property type="entry name" value="ATPase_AAA_core"/>
</dbReference>
<dbReference type="InterPro" id="IPR003593">
    <property type="entry name" value="AAA+_ATPase"/>
</dbReference>
<gene>
    <name evidence="2" type="ORF">SAMN06295905_1605</name>
</gene>
<dbReference type="SUPFAM" id="SSF140990">
    <property type="entry name" value="FtsH protease domain-like"/>
    <property type="match status" value="1"/>
</dbReference>
<dbReference type="Pfam" id="PF00004">
    <property type="entry name" value="AAA"/>
    <property type="match status" value="1"/>
</dbReference>
<sequence length="639" mass="68672">MSTEQASILEDIVDGQYEDDDGGSREHAGLILPRVMLEAAVGKPGMKELAERQGFCVVVHAPSADFVAPISKAIRKAGDWAFSCTQTKRRKLTDDDQAVEHTTVALARGRRVFGVSQHPMEFLPRALVSAADMSLRVPHPSPEIIAIVIKSITGDLPIDVPHNLGQGLSFEELVAGIRKGSTAAECVRRLTAGKAARAPEVDHDVPGVEDIHGMGEARDWAIELTQDIADWRAGTISFRDIGSPAALLAGPPGVGKTTLLRSLAKSCGLPLFTTSVGEWFSAGPGYLDSVIKQIDKIFSDAREAAPAIIFLDEVDAIPSRLRLDSRNADWWTPVVTHFLTTLERAVTGLDERLIVVAATNHAEVLDPAMIREGRLSRIVTVRPPDDVGMRGILRQHLGDDLSGEDLSDAARLGAGNTGATAVGWVRQARRTARLAGRPMTMEDLMGAIAPADTRTGKDLWRTALHEAGHAVAAHVLDVGHVEVVTLVRRGDIGGFVKLDGRDLGSTRDDIEGNVVQCLAGRAAEEILLGEPGSGAGGAAYSDLARATGYVGLVHFGAGLGDEMVFRADMDNMPALIASDPKLAKIVDRDLQRLYAEALQLMSTHSETVRSLAEELVEKRQVGAERFLEIMRHRTPVSSR</sequence>
<evidence type="ECO:0000313" key="3">
    <source>
        <dbReference type="Proteomes" id="UP000194474"/>
    </source>
</evidence>
<dbReference type="CDD" id="cd19481">
    <property type="entry name" value="RecA-like_protease"/>
    <property type="match status" value="1"/>
</dbReference>
<dbReference type="GO" id="GO:0016887">
    <property type="term" value="F:ATP hydrolysis activity"/>
    <property type="evidence" value="ECO:0007669"/>
    <property type="project" value="InterPro"/>
</dbReference>
<dbReference type="InterPro" id="IPR000642">
    <property type="entry name" value="Peptidase_M41"/>
</dbReference>
<name>A0A1Y6F5M2_9HYPH</name>
<accession>A0A1Y6F5M2</accession>
<dbReference type="SMART" id="SM00382">
    <property type="entry name" value="AAA"/>
    <property type="match status" value="1"/>
</dbReference>
<keyword evidence="2" id="KW-0645">Protease</keyword>
<dbReference type="SUPFAM" id="SSF52540">
    <property type="entry name" value="P-loop containing nucleoside triphosphate hydrolases"/>
    <property type="match status" value="1"/>
</dbReference>
<dbReference type="Gene3D" id="3.40.50.300">
    <property type="entry name" value="P-loop containing nucleotide triphosphate hydrolases"/>
    <property type="match status" value="1"/>
</dbReference>
<dbReference type="Pfam" id="PF01434">
    <property type="entry name" value="Peptidase_M41"/>
    <property type="match status" value="1"/>
</dbReference>
<dbReference type="PANTHER" id="PTHR23076">
    <property type="entry name" value="METALLOPROTEASE M41 FTSH"/>
    <property type="match status" value="1"/>
</dbReference>
<dbReference type="InterPro" id="IPR027417">
    <property type="entry name" value="P-loop_NTPase"/>
</dbReference>
<keyword evidence="2" id="KW-0378">Hydrolase</keyword>
<dbReference type="GO" id="GO:0005524">
    <property type="term" value="F:ATP binding"/>
    <property type="evidence" value="ECO:0007669"/>
    <property type="project" value="InterPro"/>
</dbReference>
<dbReference type="Gene3D" id="1.10.8.60">
    <property type="match status" value="1"/>
</dbReference>
<dbReference type="OrthoDB" id="9809379at2"/>
<dbReference type="GO" id="GO:0030163">
    <property type="term" value="P:protein catabolic process"/>
    <property type="evidence" value="ECO:0007669"/>
    <property type="project" value="TreeGrafter"/>
</dbReference>
<keyword evidence="3" id="KW-1185">Reference proteome</keyword>
<reference evidence="3" key="1">
    <citation type="submission" date="2017-04" db="EMBL/GenBank/DDBJ databases">
        <authorList>
            <person name="Varghese N."/>
            <person name="Submissions S."/>
        </authorList>
    </citation>
    <scope>NUCLEOTIDE SEQUENCE [LARGE SCALE GENOMIC DNA]</scope>
</reference>
<proteinExistence type="predicted"/>
<dbReference type="RefSeq" id="WP_086469910.1">
    <property type="nucleotide sequence ID" value="NZ_FXWK01000001.1"/>
</dbReference>
<dbReference type="PANTHER" id="PTHR23076:SF97">
    <property type="entry name" value="ATP-DEPENDENT ZINC METALLOPROTEASE YME1L1"/>
    <property type="match status" value="1"/>
</dbReference>
<dbReference type="Proteomes" id="UP000194474">
    <property type="component" value="Unassembled WGS sequence"/>
</dbReference>
<dbReference type="GO" id="GO:0006508">
    <property type="term" value="P:proteolysis"/>
    <property type="evidence" value="ECO:0007669"/>
    <property type="project" value="UniProtKB-KW"/>
</dbReference>
<evidence type="ECO:0000313" key="2">
    <source>
        <dbReference type="EMBL" id="SMQ68620.1"/>
    </source>
</evidence>
<dbReference type="EMBL" id="FXWK01000001">
    <property type="protein sequence ID" value="SMQ68620.1"/>
    <property type="molecule type" value="Genomic_DNA"/>
</dbReference>
<dbReference type="AlphaFoldDB" id="A0A1Y6F5M2"/>
<dbReference type="GO" id="GO:0005886">
    <property type="term" value="C:plasma membrane"/>
    <property type="evidence" value="ECO:0007669"/>
    <property type="project" value="TreeGrafter"/>
</dbReference>
<dbReference type="GO" id="GO:0004176">
    <property type="term" value="F:ATP-dependent peptidase activity"/>
    <property type="evidence" value="ECO:0007669"/>
    <property type="project" value="InterPro"/>
</dbReference>
<protein>
    <submittedName>
        <fullName evidence="2">ATP-dependent Zn proteases</fullName>
    </submittedName>
</protein>
<feature type="domain" description="AAA+ ATPase" evidence="1">
    <location>
        <begin position="242"/>
        <end position="385"/>
    </location>
</feature>
<dbReference type="GO" id="GO:0004222">
    <property type="term" value="F:metalloendopeptidase activity"/>
    <property type="evidence" value="ECO:0007669"/>
    <property type="project" value="InterPro"/>
</dbReference>